<keyword evidence="3" id="KW-1185">Reference proteome</keyword>
<proteinExistence type="predicted"/>
<protein>
    <recommendedName>
        <fullName evidence="1">LTD domain-containing protein</fullName>
    </recommendedName>
</protein>
<feature type="domain" description="LTD" evidence="1">
    <location>
        <begin position="1"/>
        <end position="84"/>
    </location>
</feature>
<dbReference type="InterPro" id="IPR036415">
    <property type="entry name" value="Lamin_tail_dom_sf"/>
</dbReference>
<dbReference type="Proteomes" id="UP001500886">
    <property type="component" value="Unassembled WGS sequence"/>
</dbReference>
<accession>A0ABP6GIC3</accession>
<organism evidence="2 3">
    <name type="scientific">Streptomyces luteosporeus</name>
    <dbReference type="NCBI Taxonomy" id="173856"/>
    <lineage>
        <taxon>Bacteria</taxon>
        <taxon>Bacillati</taxon>
        <taxon>Actinomycetota</taxon>
        <taxon>Actinomycetes</taxon>
        <taxon>Kitasatosporales</taxon>
        <taxon>Streptomycetaceae</taxon>
        <taxon>Streptomyces</taxon>
    </lineage>
</organism>
<dbReference type="Pfam" id="PF00932">
    <property type="entry name" value="LTD"/>
    <property type="match status" value="1"/>
</dbReference>
<dbReference type="EMBL" id="BAAASL010000019">
    <property type="protein sequence ID" value="GAA2722016.1"/>
    <property type="molecule type" value="Genomic_DNA"/>
</dbReference>
<sequence length="84" mass="9433">MTVTNGSGRAVDLAGWTLSDASRHTYRFHLKLGAHRSVRVHTGTGRDTVSDVYWGSRAYVWNNDRDTATLRDGRGRVVGTKSWR</sequence>
<comment type="caution">
    <text evidence="2">The sequence shown here is derived from an EMBL/GenBank/DDBJ whole genome shotgun (WGS) entry which is preliminary data.</text>
</comment>
<evidence type="ECO:0000313" key="3">
    <source>
        <dbReference type="Proteomes" id="UP001500886"/>
    </source>
</evidence>
<dbReference type="InterPro" id="IPR001322">
    <property type="entry name" value="Lamin_tail_dom"/>
</dbReference>
<gene>
    <name evidence="2" type="ORF">GCM10010315_46190</name>
</gene>
<evidence type="ECO:0000313" key="2">
    <source>
        <dbReference type="EMBL" id="GAA2722016.1"/>
    </source>
</evidence>
<evidence type="ECO:0000259" key="1">
    <source>
        <dbReference type="PROSITE" id="PS51841"/>
    </source>
</evidence>
<dbReference type="Gene3D" id="2.60.40.1260">
    <property type="entry name" value="Lamin Tail domain"/>
    <property type="match status" value="1"/>
</dbReference>
<dbReference type="PROSITE" id="PS51841">
    <property type="entry name" value="LTD"/>
    <property type="match status" value="1"/>
</dbReference>
<dbReference type="SUPFAM" id="SSF74853">
    <property type="entry name" value="Lamin A/C globular tail domain"/>
    <property type="match status" value="1"/>
</dbReference>
<reference evidence="3" key="1">
    <citation type="journal article" date="2019" name="Int. J. Syst. Evol. Microbiol.">
        <title>The Global Catalogue of Microorganisms (GCM) 10K type strain sequencing project: providing services to taxonomists for standard genome sequencing and annotation.</title>
        <authorList>
            <consortium name="The Broad Institute Genomics Platform"/>
            <consortium name="The Broad Institute Genome Sequencing Center for Infectious Disease"/>
            <person name="Wu L."/>
            <person name="Ma J."/>
        </authorList>
    </citation>
    <scope>NUCLEOTIDE SEQUENCE [LARGE SCALE GENOMIC DNA]</scope>
    <source>
        <strain evidence="3">JCM 4542</strain>
    </source>
</reference>
<name>A0ABP6GIC3_9ACTN</name>